<evidence type="ECO:0000313" key="2">
    <source>
        <dbReference type="EMBL" id="KAJ4144777.1"/>
    </source>
</evidence>
<evidence type="ECO:0000256" key="1">
    <source>
        <dbReference type="SAM" id="MobiDB-lite"/>
    </source>
</evidence>
<feature type="region of interest" description="Disordered" evidence="1">
    <location>
        <begin position="36"/>
        <end position="63"/>
    </location>
</feature>
<dbReference type="AlphaFoldDB" id="A0A9W8UEV4"/>
<evidence type="ECO:0000313" key="3">
    <source>
        <dbReference type="Proteomes" id="UP001144673"/>
    </source>
</evidence>
<dbReference type="EMBL" id="JAJHUN010000011">
    <property type="protein sequence ID" value="KAJ4144777.1"/>
    <property type="molecule type" value="Genomic_DNA"/>
</dbReference>
<accession>A0A9W8UEV4</accession>
<comment type="caution">
    <text evidence="2">The sequence shown here is derived from an EMBL/GenBank/DDBJ whole genome shotgun (WGS) entry which is preliminary data.</text>
</comment>
<dbReference type="RefSeq" id="XP_056048447.1">
    <property type="nucleotide sequence ID" value="XM_056194750.1"/>
</dbReference>
<proteinExistence type="predicted"/>
<dbReference type="GeneID" id="80890806"/>
<reference evidence="2" key="1">
    <citation type="journal article" date="2023" name="Access Microbiol">
        <title>De-novo genome assembly for Akanthomyces muscarius, a biocontrol agent of insect agricultural pests.</title>
        <authorList>
            <person name="Erdos Z."/>
            <person name="Studholme D.J."/>
            <person name="Raymond B."/>
            <person name="Sharma M."/>
        </authorList>
    </citation>
    <scope>NUCLEOTIDE SEQUENCE</scope>
    <source>
        <strain evidence="2">Ve6</strain>
    </source>
</reference>
<keyword evidence="3" id="KW-1185">Reference proteome</keyword>
<gene>
    <name evidence="2" type="ORF">LMH87_003647</name>
</gene>
<sequence>MPRDLSWDVKLVDATPIDSSASPDCVLDKATQAVQNEDGNHKNKQHGPHYNPTPVFEGGRRTASVPRARTLGLASGLATGLHAPSTHVRRWERARSNTFEFHLSSSDGREEKP</sequence>
<dbReference type="Proteomes" id="UP001144673">
    <property type="component" value="Chromosome 2"/>
</dbReference>
<name>A0A9W8UEV4_AKAMU</name>
<protein>
    <submittedName>
        <fullName evidence="2">Uncharacterized protein</fullName>
    </submittedName>
</protein>
<organism evidence="2 3">
    <name type="scientific">Akanthomyces muscarius</name>
    <name type="common">Entomopathogenic fungus</name>
    <name type="synonym">Lecanicillium muscarium</name>
    <dbReference type="NCBI Taxonomy" id="2231603"/>
    <lineage>
        <taxon>Eukaryota</taxon>
        <taxon>Fungi</taxon>
        <taxon>Dikarya</taxon>
        <taxon>Ascomycota</taxon>
        <taxon>Pezizomycotina</taxon>
        <taxon>Sordariomycetes</taxon>
        <taxon>Hypocreomycetidae</taxon>
        <taxon>Hypocreales</taxon>
        <taxon>Cordycipitaceae</taxon>
        <taxon>Akanthomyces</taxon>
    </lineage>
</organism>
<dbReference type="KEGG" id="amus:LMH87_003647"/>